<dbReference type="InterPro" id="IPR020846">
    <property type="entry name" value="MFS_dom"/>
</dbReference>
<evidence type="ECO:0000259" key="7">
    <source>
        <dbReference type="PROSITE" id="PS50850"/>
    </source>
</evidence>
<keyword evidence="9" id="KW-1185">Reference proteome</keyword>
<comment type="similarity">
    <text evidence="5">Belongs to the major facilitator superfamily. Phthalate permease family.</text>
</comment>
<proteinExistence type="inferred from homology"/>
<feature type="transmembrane region" description="Helical" evidence="6">
    <location>
        <begin position="289"/>
        <end position="310"/>
    </location>
</feature>
<dbReference type="Pfam" id="PF07690">
    <property type="entry name" value="MFS_1"/>
    <property type="match status" value="1"/>
</dbReference>
<dbReference type="InterPro" id="IPR011701">
    <property type="entry name" value="MFS"/>
</dbReference>
<evidence type="ECO:0000256" key="4">
    <source>
        <dbReference type="ARBA" id="ARBA00023136"/>
    </source>
</evidence>
<feature type="transmembrane region" description="Helical" evidence="6">
    <location>
        <begin position="173"/>
        <end position="194"/>
    </location>
</feature>
<keyword evidence="3 6" id="KW-1133">Transmembrane helix</keyword>
<evidence type="ECO:0000256" key="2">
    <source>
        <dbReference type="ARBA" id="ARBA00022692"/>
    </source>
</evidence>
<dbReference type="PROSITE" id="PS50850">
    <property type="entry name" value="MFS"/>
    <property type="match status" value="1"/>
</dbReference>
<feature type="transmembrane region" description="Helical" evidence="6">
    <location>
        <begin position="86"/>
        <end position="112"/>
    </location>
</feature>
<organism evidence="8 9">
    <name type="scientific">Microbulbifer agarilyticus</name>
    <dbReference type="NCBI Taxonomy" id="260552"/>
    <lineage>
        <taxon>Bacteria</taxon>
        <taxon>Pseudomonadati</taxon>
        <taxon>Pseudomonadota</taxon>
        <taxon>Gammaproteobacteria</taxon>
        <taxon>Cellvibrionales</taxon>
        <taxon>Microbulbiferaceae</taxon>
        <taxon>Microbulbifer</taxon>
    </lineage>
</organism>
<dbReference type="OrthoDB" id="9771451at2"/>
<dbReference type="InterPro" id="IPR050382">
    <property type="entry name" value="MFS_Na/Anion_cotransporter"/>
</dbReference>
<feature type="transmembrane region" description="Helical" evidence="6">
    <location>
        <begin position="16"/>
        <end position="34"/>
    </location>
</feature>
<feature type="transmembrane region" description="Helical" evidence="6">
    <location>
        <begin position="248"/>
        <end position="269"/>
    </location>
</feature>
<feature type="transmembrane region" description="Helical" evidence="6">
    <location>
        <begin position="346"/>
        <end position="371"/>
    </location>
</feature>
<dbReference type="EMBL" id="CP019650">
    <property type="protein sequence ID" value="AQQ67228.1"/>
    <property type="molecule type" value="Genomic_DNA"/>
</dbReference>
<dbReference type="SUPFAM" id="SSF103473">
    <property type="entry name" value="MFS general substrate transporter"/>
    <property type="match status" value="1"/>
</dbReference>
<dbReference type="Gene3D" id="1.20.1250.20">
    <property type="entry name" value="MFS general substrate transporter like domains"/>
    <property type="match status" value="2"/>
</dbReference>
<evidence type="ECO:0000256" key="1">
    <source>
        <dbReference type="ARBA" id="ARBA00004141"/>
    </source>
</evidence>
<dbReference type="PANTHER" id="PTHR11662">
    <property type="entry name" value="SOLUTE CARRIER FAMILY 17"/>
    <property type="match status" value="1"/>
</dbReference>
<comment type="subcellular location">
    <subcellularLocation>
        <location evidence="1">Membrane</location>
        <topology evidence="1">Multi-pass membrane protein</topology>
    </subcellularLocation>
</comment>
<dbReference type="CDD" id="cd17319">
    <property type="entry name" value="MFS_ExuT_GudP_like"/>
    <property type="match status" value="1"/>
</dbReference>
<reference evidence="8" key="1">
    <citation type="submission" date="2017-02" db="EMBL/GenBank/DDBJ databases">
        <title>Genome of Microbulbifer agarilyticus GP101.</title>
        <authorList>
            <person name="Jung J."/>
            <person name="Bae S.S."/>
            <person name="Baek K."/>
        </authorList>
    </citation>
    <scope>NUCLEOTIDE SEQUENCE [LARGE SCALE GENOMIC DNA]</scope>
    <source>
        <strain evidence="8">GP101</strain>
    </source>
</reference>
<feature type="transmembrane region" description="Helical" evidence="6">
    <location>
        <begin position="410"/>
        <end position="428"/>
    </location>
</feature>
<dbReference type="InterPro" id="IPR036259">
    <property type="entry name" value="MFS_trans_sf"/>
</dbReference>
<dbReference type="GO" id="GO:0022857">
    <property type="term" value="F:transmembrane transporter activity"/>
    <property type="evidence" value="ECO:0007669"/>
    <property type="project" value="InterPro"/>
</dbReference>
<dbReference type="eggNOG" id="COG2271">
    <property type="taxonomic scope" value="Bacteria"/>
</dbReference>
<dbReference type="PANTHER" id="PTHR11662:SF333">
    <property type="entry name" value="D-GALACTONATE TRANSPORTER"/>
    <property type="match status" value="1"/>
</dbReference>
<dbReference type="InterPro" id="IPR000849">
    <property type="entry name" value="Sugar_P_transporter"/>
</dbReference>
<keyword evidence="4 6" id="KW-0472">Membrane</keyword>
<evidence type="ECO:0000256" key="3">
    <source>
        <dbReference type="ARBA" id="ARBA00022989"/>
    </source>
</evidence>
<sequence length="451" mass="48507">MSGGTKGRSGSASVKSGKFGVLALIFISVVINYMDRTNISVAANAISQDLELSPVQMGIIFSAFAWTYSIMQIPGGMIVDAVRVRILYPFILIAWSLATVVQGLVSSLAALVGCRMAIGLFEAPSYPANNKIVTHWFPERERASAIAVYTSGQFIGLAFLMPVLAVIQEWFGWRGLFIVSGLIGIVWAVVWYFLYRESGDSQGVVKEREEDAGQAETHSAAAKPVRAAPQQATINWQSLRLAFSNRKLWGIYIGQFCLGSTLIFFLTWFPTYLAEYRGMGDLKTGFLASIPFLAAFCGVLLSGFTSDWLVRRGFSNEFSRKTPVIIGLMLSCSMIGANYVESTAAVTFFLSLAFFGNGLASITWVFVSLIAPKNMVGLVGGCFNFVGGLSAVIIPVAIGALAHDGDFRPALALIGALAVVGLCSYLFLVGKIEQITLHAGEEGSAVEPQAA</sequence>
<dbReference type="AlphaFoldDB" id="A0A1Q2M3V4"/>
<dbReference type="Proteomes" id="UP000188219">
    <property type="component" value="Chromosome"/>
</dbReference>
<evidence type="ECO:0000256" key="6">
    <source>
        <dbReference type="SAM" id="Phobius"/>
    </source>
</evidence>
<feature type="domain" description="Major facilitator superfamily (MFS) profile" evidence="7">
    <location>
        <begin position="21"/>
        <end position="433"/>
    </location>
</feature>
<dbReference type="GO" id="GO:0016020">
    <property type="term" value="C:membrane"/>
    <property type="evidence" value="ECO:0007669"/>
    <property type="project" value="UniProtKB-SubCell"/>
</dbReference>
<feature type="transmembrane region" description="Helical" evidence="6">
    <location>
        <begin position="146"/>
        <end position="167"/>
    </location>
</feature>
<feature type="transmembrane region" description="Helical" evidence="6">
    <location>
        <begin position="378"/>
        <end position="398"/>
    </location>
</feature>
<dbReference type="KEGG" id="maga:Mag101_05930"/>
<evidence type="ECO:0000256" key="5">
    <source>
        <dbReference type="ARBA" id="ARBA00038514"/>
    </source>
</evidence>
<protein>
    <submittedName>
        <fullName evidence="8">MFS transporter</fullName>
    </submittedName>
</protein>
<dbReference type="RefSeq" id="WP_077402117.1">
    <property type="nucleotide sequence ID" value="NZ_CP019650.1"/>
</dbReference>
<keyword evidence="2 6" id="KW-0812">Transmembrane</keyword>
<gene>
    <name evidence="8" type="ORF">Mag101_05930</name>
</gene>
<feature type="transmembrane region" description="Helical" evidence="6">
    <location>
        <begin position="322"/>
        <end position="340"/>
    </location>
</feature>
<name>A0A1Q2M3V4_9GAMM</name>
<evidence type="ECO:0000313" key="8">
    <source>
        <dbReference type="EMBL" id="AQQ67228.1"/>
    </source>
</evidence>
<evidence type="ECO:0000313" key="9">
    <source>
        <dbReference type="Proteomes" id="UP000188219"/>
    </source>
</evidence>
<feature type="transmembrane region" description="Helical" evidence="6">
    <location>
        <begin position="55"/>
        <end position="74"/>
    </location>
</feature>
<accession>A0A1Q2M3V4</accession>
<dbReference type="PIRSF" id="PIRSF002808">
    <property type="entry name" value="Hexose_phosphate_transp"/>
    <property type="match status" value="1"/>
</dbReference>
<dbReference type="STRING" id="260552.Mag101_05930"/>